<dbReference type="InterPro" id="IPR029058">
    <property type="entry name" value="AB_hydrolase_fold"/>
</dbReference>
<evidence type="ECO:0000256" key="2">
    <source>
        <dbReference type="SAM" id="SignalP"/>
    </source>
</evidence>
<dbReference type="AlphaFoldDB" id="A0A3D9S138"/>
<name>A0A3D9S138_9FLAO</name>
<gene>
    <name evidence="4" type="ORF">BX611_0835</name>
</gene>
<dbReference type="PANTHER" id="PTHR48081:SF9">
    <property type="entry name" value="CARBOXYLESTERASE"/>
    <property type="match status" value="1"/>
</dbReference>
<feature type="signal peptide" evidence="2">
    <location>
        <begin position="1"/>
        <end position="19"/>
    </location>
</feature>
<comment type="caution">
    <text evidence="4">The sequence shown here is derived from an EMBL/GenBank/DDBJ whole genome shotgun (WGS) entry which is preliminary data.</text>
</comment>
<accession>A0A3D9S138</accession>
<evidence type="ECO:0000313" key="4">
    <source>
        <dbReference type="EMBL" id="REE83544.1"/>
    </source>
</evidence>
<evidence type="ECO:0000256" key="1">
    <source>
        <dbReference type="ARBA" id="ARBA00022801"/>
    </source>
</evidence>
<dbReference type="InterPro" id="IPR050300">
    <property type="entry name" value="GDXG_lipolytic_enzyme"/>
</dbReference>
<reference evidence="4 5" key="1">
    <citation type="submission" date="2018-08" db="EMBL/GenBank/DDBJ databases">
        <title>Genomic Encyclopedia of Type Strains, Phase III (KMG-III): the genomes of soil and plant-associated and newly described type strains.</title>
        <authorList>
            <person name="Whitman W."/>
        </authorList>
    </citation>
    <scope>NUCLEOTIDE SEQUENCE [LARGE SCALE GENOMIC DNA]</scope>
    <source>
        <strain evidence="4 5">325-5</strain>
    </source>
</reference>
<keyword evidence="2" id="KW-0732">Signal</keyword>
<dbReference type="GO" id="GO:0016787">
    <property type="term" value="F:hydrolase activity"/>
    <property type="evidence" value="ECO:0007669"/>
    <property type="project" value="UniProtKB-KW"/>
</dbReference>
<proteinExistence type="predicted"/>
<dbReference type="Pfam" id="PF20434">
    <property type="entry name" value="BD-FAE"/>
    <property type="match status" value="1"/>
</dbReference>
<organism evidence="4 5">
    <name type="scientific">Lutibacter oceani</name>
    <dbReference type="NCBI Taxonomy" id="1853311"/>
    <lineage>
        <taxon>Bacteria</taxon>
        <taxon>Pseudomonadati</taxon>
        <taxon>Bacteroidota</taxon>
        <taxon>Flavobacteriia</taxon>
        <taxon>Flavobacteriales</taxon>
        <taxon>Flavobacteriaceae</taxon>
        <taxon>Lutibacter</taxon>
    </lineage>
</organism>
<feature type="chain" id="PRO_5017804866" evidence="2">
    <location>
        <begin position="20"/>
        <end position="271"/>
    </location>
</feature>
<keyword evidence="1" id="KW-0378">Hydrolase</keyword>
<dbReference type="PANTHER" id="PTHR48081">
    <property type="entry name" value="AB HYDROLASE SUPERFAMILY PROTEIN C4A8.06C"/>
    <property type="match status" value="1"/>
</dbReference>
<dbReference type="SUPFAM" id="SSF53474">
    <property type="entry name" value="alpha/beta-Hydrolases"/>
    <property type="match status" value="1"/>
</dbReference>
<dbReference type="RefSeq" id="WP_115878321.1">
    <property type="nucleotide sequence ID" value="NZ_QTTQ01000009.1"/>
</dbReference>
<keyword evidence="5" id="KW-1185">Reference proteome</keyword>
<dbReference type="InterPro" id="IPR049492">
    <property type="entry name" value="BD-FAE-like_dom"/>
</dbReference>
<dbReference type="Proteomes" id="UP000256429">
    <property type="component" value="Unassembled WGS sequence"/>
</dbReference>
<feature type="domain" description="BD-FAE-like" evidence="3">
    <location>
        <begin position="50"/>
        <end position="215"/>
    </location>
</feature>
<protein>
    <submittedName>
        <fullName evidence="4">Acetyl esterase/lipase</fullName>
    </submittedName>
</protein>
<dbReference type="Gene3D" id="3.40.50.1820">
    <property type="entry name" value="alpha/beta hydrolase"/>
    <property type="match status" value="1"/>
</dbReference>
<evidence type="ECO:0000259" key="3">
    <source>
        <dbReference type="Pfam" id="PF20434"/>
    </source>
</evidence>
<sequence>MKKILLYILIITTSISVYSQDSNYIEADNIPYYKITDENQNTYQNEQCILDIYSPKGAKKVPVIIWFHGGGLTGGQKEIPQDLKEKGYCIVGVGYRLAPKVKAKVCIDDAAAAIAWVFNNIEKYNGDVNAIFVSGHSAGGYLALMTVMNKEYLEKHKIDANKVAGLVPFSGHTITHFTIRKEQGISGEQPIIDEWAPLFFVRNDAPPTLLITGDRELEMLGRYEENAYFYRMMKVSGQENITQFEMQGYGHNMTAPAYPLLLNFIKSNTMK</sequence>
<evidence type="ECO:0000313" key="5">
    <source>
        <dbReference type="Proteomes" id="UP000256429"/>
    </source>
</evidence>
<dbReference type="EMBL" id="QTTQ01000009">
    <property type="protein sequence ID" value="REE83544.1"/>
    <property type="molecule type" value="Genomic_DNA"/>
</dbReference>
<dbReference type="OrthoDB" id="9777975at2"/>